<dbReference type="KEGG" id="mik:FOE78_11475"/>
<gene>
    <name evidence="15" type="primary">serB</name>
    <name evidence="15" type="ORF">FOE78_11475</name>
</gene>
<dbReference type="InterPro" id="IPR045865">
    <property type="entry name" value="ACT-like_dom_sf"/>
</dbReference>
<evidence type="ECO:0000313" key="15">
    <source>
        <dbReference type="EMBL" id="QDP96441.1"/>
    </source>
</evidence>
<dbReference type="SUPFAM" id="SSF55021">
    <property type="entry name" value="ACT-like"/>
    <property type="match status" value="1"/>
</dbReference>
<dbReference type="InterPro" id="IPR004469">
    <property type="entry name" value="PSP"/>
</dbReference>
<feature type="active site" description="Proton donor" evidence="13">
    <location>
        <position position="184"/>
    </location>
</feature>
<dbReference type="EC" id="3.1.3.3" evidence="4"/>
<comment type="cofactor">
    <cofactor evidence="1">
        <name>Mg(2+)</name>
        <dbReference type="ChEBI" id="CHEBI:18420"/>
    </cofactor>
</comment>
<dbReference type="InterPro" id="IPR036412">
    <property type="entry name" value="HAD-like_sf"/>
</dbReference>
<comment type="catalytic activity">
    <reaction evidence="12">
        <text>O-phospho-D-serine + H2O = D-serine + phosphate</text>
        <dbReference type="Rhea" id="RHEA:24873"/>
        <dbReference type="ChEBI" id="CHEBI:15377"/>
        <dbReference type="ChEBI" id="CHEBI:35247"/>
        <dbReference type="ChEBI" id="CHEBI:43474"/>
        <dbReference type="ChEBI" id="CHEBI:58680"/>
        <dbReference type="EC" id="3.1.3.3"/>
    </reaction>
</comment>
<dbReference type="InterPro" id="IPR023214">
    <property type="entry name" value="HAD_sf"/>
</dbReference>
<comment type="pathway">
    <text evidence="2">Amino-acid biosynthesis; L-serine biosynthesis; L-serine from 3-phospho-D-glycerate: step 3/3.</text>
</comment>
<dbReference type="SFLD" id="SFLDF00029">
    <property type="entry name" value="phosphoserine_phosphatase"/>
    <property type="match status" value="1"/>
</dbReference>
<evidence type="ECO:0000256" key="8">
    <source>
        <dbReference type="ARBA" id="ARBA00022842"/>
    </source>
</evidence>
<evidence type="ECO:0000256" key="2">
    <source>
        <dbReference type="ARBA" id="ARBA00005135"/>
    </source>
</evidence>
<evidence type="ECO:0000256" key="3">
    <source>
        <dbReference type="ARBA" id="ARBA00009184"/>
    </source>
</evidence>
<dbReference type="SUPFAM" id="SSF56784">
    <property type="entry name" value="HAD-like"/>
    <property type="match status" value="1"/>
</dbReference>
<dbReference type="GO" id="GO:0006564">
    <property type="term" value="P:L-serine biosynthetic process"/>
    <property type="evidence" value="ECO:0007669"/>
    <property type="project" value="UniProtKB-KW"/>
</dbReference>
<evidence type="ECO:0000256" key="12">
    <source>
        <dbReference type="ARBA" id="ARBA00048523"/>
    </source>
</evidence>
<keyword evidence="5" id="KW-0028">Amino-acid biosynthesis</keyword>
<dbReference type="GO" id="GO:0036424">
    <property type="term" value="F:L-phosphoserine phosphatase activity"/>
    <property type="evidence" value="ECO:0007669"/>
    <property type="project" value="InterPro"/>
</dbReference>
<dbReference type="EMBL" id="CP041692">
    <property type="protein sequence ID" value="QDP96441.1"/>
    <property type="molecule type" value="Genomic_DNA"/>
</dbReference>
<dbReference type="GO" id="GO:0000287">
    <property type="term" value="F:magnesium ion binding"/>
    <property type="evidence" value="ECO:0007669"/>
    <property type="project" value="TreeGrafter"/>
</dbReference>
<dbReference type="OrthoDB" id="9792539at2"/>
<dbReference type="NCBIfam" id="TIGR00338">
    <property type="entry name" value="serB"/>
    <property type="match status" value="1"/>
</dbReference>
<evidence type="ECO:0000256" key="9">
    <source>
        <dbReference type="ARBA" id="ARBA00023299"/>
    </source>
</evidence>
<evidence type="ECO:0000259" key="14">
    <source>
        <dbReference type="Pfam" id="PF21086"/>
    </source>
</evidence>
<dbReference type="PANTHER" id="PTHR43344">
    <property type="entry name" value="PHOSPHOSERINE PHOSPHATASE"/>
    <property type="match status" value="1"/>
</dbReference>
<comment type="similarity">
    <text evidence="3">Belongs to the HAD-like hydrolase superfamily. SerB family.</text>
</comment>
<dbReference type="PANTHER" id="PTHR43344:SF2">
    <property type="entry name" value="PHOSPHOSERINE PHOSPHATASE"/>
    <property type="match status" value="1"/>
</dbReference>
<dbReference type="Proteomes" id="UP000319263">
    <property type="component" value="Chromosome"/>
</dbReference>
<name>A0A516PZN6_9ACTN</name>
<accession>A0A516PZN6</accession>
<dbReference type="InterPro" id="IPR049148">
    <property type="entry name" value="PSP_ACT"/>
</dbReference>
<dbReference type="Gene3D" id="3.40.50.1000">
    <property type="entry name" value="HAD superfamily/HAD-like"/>
    <property type="match status" value="1"/>
</dbReference>
<evidence type="ECO:0000256" key="5">
    <source>
        <dbReference type="ARBA" id="ARBA00022605"/>
    </source>
</evidence>
<keyword evidence="6" id="KW-0479">Metal-binding</keyword>
<dbReference type="UniPathway" id="UPA00135">
    <property type="reaction ID" value="UER00198"/>
</dbReference>
<dbReference type="Pfam" id="PF21086">
    <property type="entry name" value="ACT_PSP_2"/>
    <property type="match status" value="1"/>
</dbReference>
<evidence type="ECO:0000256" key="4">
    <source>
        <dbReference type="ARBA" id="ARBA00012640"/>
    </source>
</evidence>
<dbReference type="CDD" id="cd07500">
    <property type="entry name" value="HAD_PSP"/>
    <property type="match status" value="1"/>
</dbReference>
<evidence type="ECO:0000256" key="7">
    <source>
        <dbReference type="ARBA" id="ARBA00022801"/>
    </source>
</evidence>
<evidence type="ECO:0000256" key="6">
    <source>
        <dbReference type="ARBA" id="ARBA00022723"/>
    </source>
</evidence>
<dbReference type="GO" id="GO:0005737">
    <property type="term" value="C:cytoplasm"/>
    <property type="evidence" value="ECO:0007669"/>
    <property type="project" value="TreeGrafter"/>
</dbReference>
<dbReference type="InterPro" id="IPR050582">
    <property type="entry name" value="HAD-like_SerB"/>
</dbReference>
<sequence length="399" mass="42921">MSTQSAAPLLIRVTGRDRPRVVHDLLGLLDGAGAAVEDMEQLVVREQLTLDVLARLDRADSGLIRDILYWGHTEGLSVDFEQVEATSQRARLPRHAVTVLGEQLTPAGLAAVSGVVADTGGNIDRIVRLATEPVIAYDFSVIAGDVAELRRRLLQVARDHQVDIAVQAGGLERRAKRLVVMDVDSTLIRNEMIDLLAEEAGCSDQVGAITERAMRGELDFEGSLRERVRLLKGLDGEAIERVRGRIRLTPGARTFVRTLKRLGYAVAIVSGGFTVFTDWLQDQLDLDHAYANTIEIVDGRLTGEIIGAVVDRAGKAELLGRIAAAEGVPLSQTVAIGDGANDLDMLSVAGMGIAFNAKPAVRDQAEVTVSVPYLDAILFMLGLRGSDVDHGELAAGTRE</sequence>
<comment type="catalytic activity">
    <reaction evidence="11">
        <text>O-phospho-L-serine + H2O = L-serine + phosphate</text>
        <dbReference type="Rhea" id="RHEA:21208"/>
        <dbReference type="ChEBI" id="CHEBI:15377"/>
        <dbReference type="ChEBI" id="CHEBI:33384"/>
        <dbReference type="ChEBI" id="CHEBI:43474"/>
        <dbReference type="ChEBI" id="CHEBI:57524"/>
        <dbReference type="EC" id="3.1.3.3"/>
    </reaction>
</comment>
<dbReference type="AlphaFoldDB" id="A0A516PZN6"/>
<evidence type="ECO:0000256" key="11">
    <source>
        <dbReference type="ARBA" id="ARBA00048138"/>
    </source>
</evidence>
<organism evidence="15 16">
    <name type="scientific">Microlunatus elymi</name>
    <dbReference type="NCBI Taxonomy" id="2596828"/>
    <lineage>
        <taxon>Bacteria</taxon>
        <taxon>Bacillati</taxon>
        <taxon>Actinomycetota</taxon>
        <taxon>Actinomycetes</taxon>
        <taxon>Propionibacteriales</taxon>
        <taxon>Propionibacteriaceae</taxon>
        <taxon>Microlunatus</taxon>
    </lineage>
</organism>
<keyword evidence="8" id="KW-0460">Magnesium</keyword>
<dbReference type="SFLD" id="SFLDG01136">
    <property type="entry name" value="C1.6:_Phosphoserine_Phosphatas"/>
    <property type="match status" value="1"/>
</dbReference>
<feature type="active site" description="Nucleophile" evidence="13">
    <location>
        <position position="182"/>
    </location>
</feature>
<evidence type="ECO:0000313" key="16">
    <source>
        <dbReference type="Proteomes" id="UP000319263"/>
    </source>
</evidence>
<dbReference type="Pfam" id="PF12710">
    <property type="entry name" value="HAD"/>
    <property type="match status" value="1"/>
</dbReference>
<dbReference type="SFLD" id="SFLDS00003">
    <property type="entry name" value="Haloacid_Dehalogenase"/>
    <property type="match status" value="1"/>
</dbReference>
<dbReference type="Gene3D" id="3.30.70.260">
    <property type="match status" value="2"/>
</dbReference>
<proteinExistence type="inferred from homology"/>
<dbReference type="Pfam" id="PF13740">
    <property type="entry name" value="ACT_6"/>
    <property type="match status" value="1"/>
</dbReference>
<feature type="domain" description="Phosphoserine phosphatase ACT" evidence="14">
    <location>
        <begin position="95"/>
        <end position="167"/>
    </location>
</feature>
<reference evidence="15 16" key="1">
    <citation type="submission" date="2019-07" db="EMBL/GenBank/DDBJ databases">
        <title>Microlunatus dokdonensis sp. nov. isolated from the rhizospheric soil of the wild plant Elymus tsukushiensis.</title>
        <authorList>
            <person name="Ghim S.-Y."/>
            <person name="Hwang Y.-J."/>
            <person name="Son J.-S."/>
            <person name="Shin J.-H."/>
        </authorList>
    </citation>
    <scope>NUCLEOTIDE SEQUENCE [LARGE SCALE GENOMIC DNA]</scope>
    <source>
        <strain evidence="15 16">KUDC0627</strain>
    </source>
</reference>
<evidence type="ECO:0000256" key="13">
    <source>
        <dbReference type="PIRSR" id="PIRSR604469-1"/>
    </source>
</evidence>
<dbReference type="SFLD" id="SFLDG01137">
    <property type="entry name" value="C1.6.1:_Phosphoserine_Phosphat"/>
    <property type="match status" value="1"/>
</dbReference>
<evidence type="ECO:0000256" key="1">
    <source>
        <dbReference type="ARBA" id="ARBA00001946"/>
    </source>
</evidence>
<keyword evidence="9" id="KW-0718">Serine biosynthesis</keyword>
<evidence type="ECO:0000256" key="10">
    <source>
        <dbReference type="ARBA" id="ARBA00031693"/>
    </source>
</evidence>
<dbReference type="NCBIfam" id="TIGR01488">
    <property type="entry name" value="HAD-SF-IB"/>
    <property type="match status" value="1"/>
</dbReference>
<protein>
    <recommendedName>
        <fullName evidence="4">phosphoserine phosphatase</fullName>
        <ecNumber evidence="4">3.1.3.3</ecNumber>
    </recommendedName>
    <alternativeName>
        <fullName evidence="10">O-phosphoserine phosphohydrolase</fullName>
    </alternativeName>
</protein>
<keyword evidence="16" id="KW-1185">Reference proteome</keyword>
<keyword evidence="7 15" id="KW-0378">Hydrolase</keyword>